<evidence type="ECO:0000256" key="9">
    <source>
        <dbReference type="ARBA" id="ARBA00048072"/>
    </source>
</evidence>
<evidence type="ECO:0000256" key="3">
    <source>
        <dbReference type="ARBA" id="ARBA00022490"/>
    </source>
</evidence>
<comment type="function">
    <text evidence="2">Catalyzes the phosphorylation of D-fructose 6-phosphate, the first committing step of glycolysis. Uses inorganic phosphate (PPi) as phosphoryl donor instead of ATP like common ATP-dependent phosphofructokinases (ATP-PFKs), which renders the reaction reversible, and can thus function both in glycolysis and gluconeogenesis. Consistently, PPi-PFK can replace the enzymes of both the forward (ATP-PFK) and reverse (fructose-bisphosphatase (FBPase)) reactions.</text>
</comment>
<dbReference type="AlphaFoldDB" id="A0A7S3X4H5"/>
<organism evidence="11">
    <name type="scientific">Strombidinopsis acuminata</name>
    <dbReference type="NCBI Taxonomy" id="141414"/>
    <lineage>
        <taxon>Eukaryota</taxon>
        <taxon>Sar</taxon>
        <taxon>Alveolata</taxon>
        <taxon>Ciliophora</taxon>
        <taxon>Intramacronucleata</taxon>
        <taxon>Spirotrichea</taxon>
        <taxon>Choreotrichia</taxon>
        <taxon>Choreotrichida</taxon>
        <taxon>Strombidinopsidae</taxon>
        <taxon>Strombidinopsis</taxon>
    </lineage>
</organism>
<gene>
    <name evidence="11" type="ORF">SACU0126_LOCUS30340</name>
</gene>
<dbReference type="InterPro" id="IPR000023">
    <property type="entry name" value="Phosphofructokinase_dom"/>
</dbReference>
<evidence type="ECO:0000256" key="2">
    <source>
        <dbReference type="ARBA" id="ARBA00003138"/>
    </source>
</evidence>
<keyword evidence="4" id="KW-0808">Transferase</keyword>
<dbReference type="SUPFAM" id="SSF53784">
    <property type="entry name" value="Phosphofructokinase"/>
    <property type="match status" value="1"/>
</dbReference>
<keyword evidence="8" id="KW-0324">Glycolysis</keyword>
<dbReference type="Gene3D" id="3.40.50.460">
    <property type="entry name" value="Phosphofructokinase domain"/>
    <property type="match status" value="1"/>
</dbReference>
<dbReference type="InterPro" id="IPR022953">
    <property type="entry name" value="ATP_PFK"/>
</dbReference>
<accession>A0A7S3X4H5</accession>
<dbReference type="EMBL" id="HBIQ01095355">
    <property type="protein sequence ID" value="CAE0594153.1"/>
    <property type="molecule type" value="Transcribed_RNA"/>
</dbReference>
<evidence type="ECO:0000256" key="4">
    <source>
        <dbReference type="ARBA" id="ARBA00022679"/>
    </source>
</evidence>
<evidence type="ECO:0000256" key="8">
    <source>
        <dbReference type="ARBA" id="ARBA00023152"/>
    </source>
</evidence>
<dbReference type="Gene3D" id="3.40.50.450">
    <property type="match status" value="1"/>
</dbReference>
<dbReference type="PRINTS" id="PR00476">
    <property type="entry name" value="PHFRCTKINASE"/>
</dbReference>
<evidence type="ECO:0000256" key="6">
    <source>
        <dbReference type="ARBA" id="ARBA00022777"/>
    </source>
</evidence>
<dbReference type="GO" id="GO:0005829">
    <property type="term" value="C:cytosol"/>
    <property type="evidence" value="ECO:0007669"/>
    <property type="project" value="TreeGrafter"/>
</dbReference>
<feature type="domain" description="Phosphofructokinase" evidence="10">
    <location>
        <begin position="10"/>
        <end position="251"/>
    </location>
</feature>
<dbReference type="GO" id="GO:0006002">
    <property type="term" value="P:fructose 6-phosphate metabolic process"/>
    <property type="evidence" value="ECO:0007669"/>
    <property type="project" value="InterPro"/>
</dbReference>
<keyword evidence="3" id="KW-0963">Cytoplasm</keyword>
<evidence type="ECO:0000256" key="7">
    <source>
        <dbReference type="ARBA" id="ARBA00022842"/>
    </source>
</evidence>
<evidence type="ECO:0000256" key="1">
    <source>
        <dbReference type="ARBA" id="ARBA00001946"/>
    </source>
</evidence>
<keyword evidence="7" id="KW-0460">Magnesium</keyword>
<evidence type="ECO:0000313" key="11">
    <source>
        <dbReference type="EMBL" id="CAE0594153.1"/>
    </source>
</evidence>
<dbReference type="Gene3D" id="1.10.10.480">
    <property type="entry name" value="Phosphofructokinase, domain 3"/>
    <property type="match status" value="1"/>
</dbReference>
<dbReference type="InterPro" id="IPR035966">
    <property type="entry name" value="PKF_sf"/>
</dbReference>
<dbReference type="PANTHER" id="PTHR43650:SF1">
    <property type="entry name" value="PYROPHOSPHATE--FRUCTOSE 6-PHOSPHATE 1-PHOSPHOTRANSFERASE SUBUNIT BETA 2"/>
    <property type="match status" value="1"/>
</dbReference>
<dbReference type="UniPathway" id="UPA00109">
    <property type="reaction ID" value="UER00182"/>
</dbReference>
<dbReference type="PANTHER" id="PTHR43650">
    <property type="entry name" value="PYROPHOSPHATE--FRUCTOSE 6-PHOSPHATE 1-PHOSPHOTRANSFERASE"/>
    <property type="match status" value="1"/>
</dbReference>
<dbReference type="GO" id="GO:0047334">
    <property type="term" value="F:diphosphate-fructose-6-phosphate 1-phosphotransferase activity"/>
    <property type="evidence" value="ECO:0007669"/>
    <property type="project" value="UniProtKB-EC"/>
</dbReference>
<evidence type="ECO:0000256" key="5">
    <source>
        <dbReference type="ARBA" id="ARBA00022723"/>
    </source>
</evidence>
<sequence length="544" mass="60405">MLSKASSPQRIALLQLGRPAPGCNNIVDGLLRFAEQRENVKLFGFINGLKGMLNDQVVEMTRESFGPYNNLGGQDYLGRSEDVLRTPGHHEAAIAAAKKYDFDGIVIVGATHTMTDVSVLAEKFLENGVKTRLIHIPATVDGNIHHKYIETSLGYDTASKVYSQLIGNMLTDSASAIKYWYFIRLMGAEPTHLAMECALKTQPNIVLVSEECASRNETLTDIVNKIADVCEKRAADGNNYGCVLIPEGLLSFVSAFKHLISEFNQIFREGVTSQDEQQKLAHKMYESDEFIKGKLTPWSYSLYQTLPDFMKLQLLTERELEGSVKLSHIETEKLVAYLVDEELKKRKAAGTYKAAFAPVTHFFGYQGRCGHPSLFDCSLGSTYGFAAGVLLENGLNAVTVTINSVNLAPSEWRVGGVPILSLLKSQPKSGFPSTQLVVNSEMVDLEGKPYQHLKSVQRSWISVDQYKNPGPIQFYLKDQQHEVPMVINQLYNTTTNISEEIRGLCASIQNDALFTEHQHLLYAALSSLKSAKQVINSMSNQMTD</sequence>
<dbReference type="GO" id="GO:0046872">
    <property type="term" value="F:metal ion binding"/>
    <property type="evidence" value="ECO:0007669"/>
    <property type="project" value="UniProtKB-KW"/>
</dbReference>
<dbReference type="GO" id="GO:0003872">
    <property type="term" value="F:6-phosphofructokinase activity"/>
    <property type="evidence" value="ECO:0007669"/>
    <property type="project" value="InterPro"/>
</dbReference>
<keyword evidence="6" id="KW-0418">Kinase</keyword>
<evidence type="ECO:0000259" key="10">
    <source>
        <dbReference type="Pfam" id="PF00365"/>
    </source>
</evidence>
<comment type="cofactor">
    <cofactor evidence="1">
        <name>Mg(2+)</name>
        <dbReference type="ChEBI" id="CHEBI:18420"/>
    </cofactor>
</comment>
<name>A0A7S3X4H5_9SPIT</name>
<reference evidence="11" key="1">
    <citation type="submission" date="2021-01" db="EMBL/GenBank/DDBJ databases">
        <authorList>
            <person name="Corre E."/>
            <person name="Pelletier E."/>
            <person name="Niang G."/>
            <person name="Scheremetjew M."/>
            <person name="Finn R."/>
            <person name="Kale V."/>
            <person name="Holt S."/>
            <person name="Cochrane G."/>
            <person name="Meng A."/>
            <person name="Brown T."/>
            <person name="Cohen L."/>
        </authorList>
    </citation>
    <scope>NUCLEOTIDE SEQUENCE</scope>
    <source>
        <strain evidence="11">SPMC142</strain>
    </source>
</reference>
<comment type="catalytic activity">
    <reaction evidence="9">
        <text>beta-D-fructose 6-phosphate + diphosphate = beta-D-fructose 1,6-bisphosphate + phosphate + H(+)</text>
        <dbReference type="Rhea" id="RHEA:13613"/>
        <dbReference type="ChEBI" id="CHEBI:15378"/>
        <dbReference type="ChEBI" id="CHEBI:32966"/>
        <dbReference type="ChEBI" id="CHEBI:33019"/>
        <dbReference type="ChEBI" id="CHEBI:43474"/>
        <dbReference type="ChEBI" id="CHEBI:57634"/>
        <dbReference type="EC" id="2.7.1.90"/>
    </reaction>
</comment>
<protein>
    <recommendedName>
        <fullName evidence="10">Phosphofructokinase domain-containing protein</fullName>
    </recommendedName>
</protein>
<proteinExistence type="predicted"/>
<dbReference type="GO" id="GO:0009749">
    <property type="term" value="P:response to glucose"/>
    <property type="evidence" value="ECO:0007669"/>
    <property type="project" value="TreeGrafter"/>
</dbReference>
<dbReference type="Pfam" id="PF00365">
    <property type="entry name" value="PFK"/>
    <property type="match status" value="1"/>
</dbReference>
<dbReference type="NCBIfam" id="NF005482">
    <property type="entry name" value="PRK07085.1"/>
    <property type="match status" value="1"/>
</dbReference>
<keyword evidence="5" id="KW-0479">Metal-binding</keyword>